<evidence type="ECO:0000256" key="15">
    <source>
        <dbReference type="ARBA" id="ARBA00049244"/>
    </source>
</evidence>
<dbReference type="InterPro" id="IPR043502">
    <property type="entry name" value="DNA/RNA_pol_sf"/>
</dbReference>
<evidence type="ECO:0000256" key="11">
    <source>
        <dbReference type="ARBA" id="ARBA00022842"/>
    </source>
</evidence>
<dbReference type="EC" id="2.7.7.7" evidence="16"/>
<dbReference type="SUPFAM" id="SSF100879">
    <property type="entry name" value="Lesion bypass DNA polymerase (Y-family), little finger domain"/>
    <property type="match status" value="1"/>
</dbReference>
<evidence type="ECO:0000256" key="5">
    <source>
        <dbReference type="ARBA" id="ARBA00022490"/>
    </source>
</evidence>
<name>A0A4R1PZS1_9FIRM</name>
<dbReference type="SUPFAM" id="SSF56672">
    <property type="entry name" value="DNA/RNA polymerases"/>
    <property type="match status" value="1"/>
</dbReference>
<dbReference type="InterPro" id="IPR017961">
    <property type="entry name" value="DNA_pol_Y-fam_little_finger"/>
</dbReference>
<accession>A0A4R1PZS1</accession>
<feature type="site" description="Substrate discrimination" evidence="16">
    <location>
        <position position="16"/>
    </location>
</feature>
<dbReference type="CDD" id="cd03586">
    <property type="entry name" value="PolY_Pol_IV_kappa"/>
    <property type="match status" value="1"/>
</dbReference>
<dbReference type="Gene3D" id="1.10.150.20">
    <property type="entry name" value="5' to 3' exonuclease, C-terminal subdomain"/>
    <property type="match status" value="1"/>
</dbReference>
<dbReference type="Gene3D" id="3.40.1170.60">
    <property type="match status" value="1"/>
</dbReference>
<dbReference type="InterPro" id="IPR050116">
    <property type="entry name" value="DNA_polymerase-Y"/>
</dbReference>
<dbReference type="GO" id="GO:0003684">
    <property type="term" value="F:damaged DNA binding"/>
    <property type="evidence" value="ECO:0007669"/>
    <property type="project" value="InterPro"/>
</dbReference>
<dbReference type="Proteomes" id="UP000295063">
    <property type="component" value="Unassembled WGS sequence"/>
</dbReference>
<feature type="binding site" evidence="16">
    <location>
        <position position="105"/>
    </location>
    <ligand>
        <name>Mg(2+)</name>
        <dbReference type="ChEBI" id="CHEBI:18420"/>
    </ligand>
</feature>
<evidence type="ECO:0000256" key="16">
    <source>
        <dbReference type="HAMAP-Rule" id="MF_01113"/>
    </source>
</evidence>
<dbReference type="GO" id="GO:0042276">
    <property type="term" value="P:error-prone translesion synthesis"/>
    <property type="evidence" value="ECO:0007669"/>
    <property type="project" value="TreeGrafter"/>
</dbReference>
<dbReference type="FunFam" id="3.40.1170.60:FF:000001">
    <property type="entry name" value="DNA polymerase IV"/>
    <property type="match status" value="1"/>
</dbReference>
<evidence type="ECO:0000256" key="8">
    <source>
        <dbReference type="ARBA" id="ARBA00022705"/>
    </source>
</evidence>
<dbReference type="Gene3D" id="3.30.70.270">
    <property type="match status" value="1"/>
</dbReference>
<comment type="similarity">
    <text evidence="2 16">Belongs to the DNA polymerase type-Y family.</text>
</comment>
<dbReference type="EMBL" id="SLUI01000005">
    <property type="protein sequence ID" value="TCL37800.1"/>
    <property type="molecule type" value="Genomic_DNA"/>
</dbReference>
<dbReference type="GO" id="GO:0006281">
    <property type="term" value="P:DNA repair"/>
    <property type="evidence" value="ECO:0007669"/>
    <property type="project" value="UniProtKB-UniRule"/>
</dbReference>
<keyword evidence="10 16" id="KW-0227">DNA damage</keyword>
<comment type="function">
    <text evidence="16">Poorly processive, error-prone DNA polymerase involved in untargeted mutagenesis. Copies undamaged DNA at stalled replication forks, which arise in vivo from mismatched or misaligned primer ends. These misaligned primers can be extended by PolIV. Exhibits no 3'-5' exonuclease (proofreading) activity. May be involved in translesional synthesis, in conjunction with the beta clamp from PolIII.</text>
</comment>
<dbReference type="AlphaFoldDB" id="A0A4R1PZS1"/>
<dbReference type="Pfam" id="PF11799">
    <property type="entry name" value="IMS_C"/>
    <property type="match status" value="1"/>
</dbReference>
<dbReference type="Pfam" id="PF00817">
    <property type="entry name" value="IMS"/>
    <property type="match status" value="1"/>
</dbReference>
<comment type="subunit">
    <text evidence="3 16">Monomer.</text>
</comment>
<evidence type="ECO:0000256" key="13">
    <source>
        <dbReference type="ARBA" id="ARBA00023125"/>
    </source>
</evidence>
<feature type="domain" description="UmuC" evidence="17">
    <location>
        <begin position="7"/>
        <end position="187"/>
    </location>
</feature>
<dbReference type="PROSITE" id="PS50173">
    <property type="entry name" value="UMUC"/>
    <property type="match status" value="1"/>
</dbReference>
<keyword evidence="9 16" id="KW-0479">Metal-binding</keyword>
<comment type="catalytic activity">
    <reaction evidence="15 16">
        <text>DNA(n) + a 2'-deoxyribonucleoside 5'-triphosphate = DNA(n+1) + diphosphate</text>
        <dbReference type="Rhea" id="RHEA:22508"/>
        <dbReference type="Rhea" id="RHEA-COMP:17339"/>
        <dbReference type="Rhea" id="RHEA-COMP:17340"/>
        <dbReference type="ChEBI" id="CHEBI:33019"/>
        <dbReference type="ChEBI" id="CHEBI:61560"/>
        <dbReference type="ChEBI" id="CHEBI:173112"/>
        <dbReference type="EC" id="2.7.7.7"/>
    </reaction>
</comment>
<dbReference type="FunFam" id="3.30.1490.100:FF:000004">
    <property type="entry name" value="DNA polymerase IV"/>
    <property type="match status" value="1"/>
</dbReference>
<proteinExistence type="inferred from homology"/>
<dbReference type="PANTHER" id="PTHR11076">
    <property type="entry name" value="DNA REPAIR POLYMERASE UMUC / TRANSFERASE FAMILY MEMBER"/>
    <property type="match status" value="1"/>
</dbReference>
<keyword evidence="19" id="KW-1185">Reference proteome</keyword>
<dbReference type="GO" id="GO:0006261">
    <property type="term" value="P:DNA-templated DNA replication"/>
    <property type="evidence" value="ECO:0007669"/>
    <property type="project" value="UniProtKB-UniRule"/>
</dbReference>
<feature type="binding site" evidence="16">
    <location>
        <position position="11"/>
    </location>
    <ligand>
        <name>Mg(2+)</name>
        <dbReference type="ChEBI" id="CHEBI:18420"/>
    </ligand>
</feature>
<dbReference type="InterPro" id="IPR043128">
    <property type="entry name" value="Rev_trsase/Diguanyl_cyclase"/>
</dbReference>
<evidence type="ECO:0000256" key="3">
    <source>
        <dbReference type="ARBA" id="ARBA00011245"/>
    </source>
</evidence>
<gene>
    <name evidence="16" type="primary">dinB</name>
    <name evidence="18" type="ORF">EV210_105237</name>
</gene>
<evidence type="ECO:0000256" key="14">
    <source>
        <dbReference type="ARBA" id="ARBA00023204"/>
    </source>
</evidence>
<reference evidence="18 19" key="1">
    <citation type="submission" date="2019-03" db="EMBL/GenBank/DDBJ databases">
        <title>Genomic Encyclopedia of Type Strains, Phase IV (KMG-IV): sequencing the most valuable type-strain genomes for metagenomic binning, comparative biology and taxonomic classification.</title>
        <authorList>
            <person name="Goeker M."/>
        </authorList>
    </citation>
    <scope>NUCLEOTIDE SEQUENCE [LARGE SCALE GENOMIC DNA]</scope>
    <source>
        <strain evidence="18 19">DSM 15969</strain>
    </source>
</reference>
<protein>
    <recommendedName>
        <fullName evidence="16">DNA polymerase IV</fullName>
        <shortName evidence="16">Pol IV</shortName>
        <ecNumber evidence="16">2.7.7.7</ecNumber>
    </recommendedName>
</protein>
<dbReference type="InterPro" id="IPR001126">
    <property type="entry name" value="UmuC"/>
</dbReference>
<comment type="cofactor">
    <cofactor evidence="16">
        <name>Mg(2+)</name>
        <dbReference type="ChEBI" id="CHEBI:18420"/>
    </cofactor>
    <text evidence="16">Binds 2 magnesium ions per subunit.</text>
</comment>
<dbReference type="GO" id="GO:0005829">
    <property type="term" value="C:cytosol"/>
    <property type="evidence" value="ECO:0007669"/>
    <property type="project" value="TreeGrafter"/>
</dbReference>
<keyword evidence="5 16" id="KW-0963">Cytoplasm</keyword>
<sequence length="387" mass="43261">MHVQRYIIHVDMDAFYASIEQRDKPELAGVPVIVGGLSNRGVVATASYEARKFGVHSAMSMAEARRRCPEAVFITPDHRKYSFVSAQIRQILDRYSPLVEPLSLDEAFLDVTGMDGLYADPVDIARRIKDEIKQQLQLTASAGVAPNKFLAKLASDLQKPDGLYVIRRGEEAQVLAGLPVRRLWGVGEVTAASIAKLGIGTIGQFAAADPKLLERHIGRDVYDLQRLARGLDDRPVVPDQQIKSVGNEETFDQDLYQWDEIEKQLLLFADKVGWRLRRLTLSGRTITVKVRFASFKTITRSRTLEEATNLDDTLYHIARELYKSIPSTEGIRLLGLTVSNLQPAGQAMALFDSKQEKQESLHKVVDELKVRFGAAAVMKGRLIDPHK</sequence>
<evidence type="ECO:0000259" key="17">
    <source>
        <dbReference type="PROSITE" id="PS50173"/>
    </source>
</evidence>
<keyword evidence="11 16" id="KW-0460">Magnesium</keyword>
<evidence type="ECO:0000256" key="4">
    <source>
        <dbReference type="ARBA" id="ARBA00022457"/>
    </source>
</evidence>
<keyword evidence="8 16" id="KW-0235">DNA replication</keyword>
<dbReference type="InterPro" id="IPR022880">
    <property type="entry name" value="DNApol_IV"/>
</dbReference>
<dbReference type="NCBIfam" id="NF002882">
    <property type="entry name" value="PRK03348.1"/>
    <property type="match status" value="1"/>
</dbReference>
<organism evidence="18 19">
    <name type="scientific">Anaerospora hongkongensis</name>
    <dbReference type="NCBI Taxonomy" id="244830"/>
    <lineage>
        <taxon>Bacteria</taxon>
        <taxon>Bacillati</taxon>
        <taxon>Bacillota</taxon>
        <taxon>Negativicutes</taxon>
        <taxon>Selenomonadales</taxon>
        <taxon>Sporomusaceae</taxon>
        <taxon>Anaerospora</taxon>
    </lineage>
</organism>
<dbReference type="NCBIfam" id="NF002677">
    <property type="entry name" value="PRK02406.1"/>
    <property type="match status" value="1"/>
</dbReference>
<keyword evidence="12 16" id="KW-0239">DNA-directed DNA polymerase</keyword>
<dbReference type="PANTHER" id="PTHR11076:SF33">
    <property type="entry name" value="DNA POLYMERASE KAPPA"/>
    <property type="match status" value="1"/>
</dbReference>
<dbReference type="GO" id="GO:0009432">
    <property type="term" value="P:SOS response"/>
    <property type="evidence" value="ECO:0007669"/>
    <property type="project" value="TreeGrafter"/>
</dbReference>
<keyword evidence="7 16" id="KW-0548">Nucleotidyltransferase</keyword>
<evidence type="ECO:0000256" key="6">
    <source>
        <dbReference type="ARBA" id="ARBA00022679"/>
    </source>
</evidence>
<dbReference type="Gene3D" id="3.30.1490.100">
    <property type="entry name" value="DNA polymerase, Y-family, little finger domain"/>
    <property type="match status" value="1"/>
</dbReference>
<dbReference type="GO" id="GO:0003887">
    <property type="term" value="F:DNA-directed DNA polymerase activity"/>
    <property type="evidence" value="ECO:0007669"/>
    <property type="project" value="UniProtKB-UniRule"/>
</dbReference>
<keyword evidence="4 16" id="KW-0515">Mutator protein</keyword>
<dbReference type="InterPro" id="IPR036775">
    <property type="entry name" value="DNA_pol_Y-fam_lit_finger_sf"/>
</dbReference>
<evidence type="ECO:0000256" key="9">
    <source>
        <dbReference type="ARBA" id="ARBA00022723"/>
    </source>
</evidence>
<evidence type="ECO:0000256" key="12">
    <source>
        <dbReference type="ARBA" id="ARBA00022932"/>
    </source>
</evidence>
<comment type="subcellular location">
    <subcellularLocation>
        <location evidence="1 16">Cytoplasm</location>
    </subcellularLocation>
</comment>
<keyword evidence="13 16" id="KW-0238">DNA-binding</keyword>
<dbReference type="NCBIfam" id="NF002751">
    <property type="entry name" value="PRK02794.1"/>
    <property type="match status" value="1"/>
</dbReference>
<dbReference type="GO" id="GO:0000287">
    <property type="term" value="F:magnesium ion binding"/>
    <property type="evidence" value="ECO:0007669"/>
    <property type="project" value="UniProtKB-UniRule"/>
</dbReference>
<evidence type="ECO:0000256" key="10">
    <source>
        <dbReference type="ARBA" id="ARBA00022763"/>
    </source>
</evidence>
<dbReference type="HAMAP" id="MF_01113">
    <property type="entry name" value="DNApol_IV"/>
    <property type="match status" value="1"/>
</dbReference>
<evidence type="ECO:0000256" key="1">
    <source>
        <dbReference type="ARBA" id="ARBA00004496"/>
    </source>
</evidence>
<keyword evidence="6 16" id="KW-0808">Transferase</keyword>
<evidence type="ECO:0000256" key="7">
    <source>
        <dbReference type="ARBA" id="ARBA00022695"/>
    </source>
</evidence>
<evidence type="ECO:0000256" key="2">
    <source>
        <dbReference type="ARBA" id="ARBA00010945"/>
    </source>
</evidence>
<evidence type="ECO:0000313" key="18">
    <source>
        <dbReference type="EMBL" id="TCL37800.1"/>
    </source>
</evidence>
<keyword evidence="14 16" id="KW-0234">DNA repair</keyword>
<evidence type="ECO:0000313" key="19">
    <source>
        <dbReference type="Proteomes" id="UP000295063"/>
    </source>
</evidence>
<comment type="caution">
    <text evidence="18">The sequence shown here is derived from an EMBL/GenBank/DDBJ whole genome shotgun (WGS) entry which is preliminary data.</text>
</comment>
<feature type="active site" evidence="16">
    <location>
        <position position="106"/>
    </location>
</feature>